<dbReference type="AlphaFoldDB" id="A0A3T1DBG5"/>
<sequence>MTVTIGIFDKEDEVLQAVRLLREAGVEQEEIRVVVNNREGAPLLAADGEVAIEELYEIQAIRSHDENGDVLPFGTAPMATGGFPVGSMSMNSNSGTAGVVFYGSNSDEEASSSGVLHAIGIPENAAKQCGQAVESGQYLLVAKTDPELDAQDCLRQAGASDVFQ</sequence>
<dbReference type="EMBL" id="AP019400">
    <property type="protein sequence ID" value="BBI35305.1"/>
    <property type="molecule type" value="Genomic_DNA"/>
</dbReference>
<name>A0A3T1DBG5_9BACL</name>
<organism evidence="1 2">
    <name type="scientific">Cohnella abietis</name>
    <dbReference type="NCBI Taxonomy" id="2507935"/>
    <lineage>
        <taxon>Bacteria</taxon>
        <taxon>Bacillati</taxon>
        <taxon>Bacillota</taxon>
        <taxon>Bacilli</taxon>
        <taxon>Bacillales</taxon>
        <taxon>Paenibacillaceae</taxon>
        <taxon>Cohnella</taxon>
    </lineage>
</organism>
<accession>A0A3T1DBG5</accession>
<dbReference type="KEGG" id="cohn:KCTCHS21_47040"/>
<dbReference type="RefSeq" id="WP_130613847.1">
    <property type="nucleotide sequence ID" value="NZ_AP019400.1"/>
</dbReference>
<keyword evidence="2" id="KW-1185">Reference proteome</keyword>
<dbReference type="OrthoDB" id="2680195at2"/>
<evidence type="ECO:0000313" key="1">
    <source>
        <dbReference type="EMBL" id="BBI35305.1"/>
    </source>
</evidence>
<protein>
    <submittedName>
        <fullName evidence="1">Uncharacterized protein</fullName>
    </submittedName>
</protein>
<gene>
    <name evidence="1" type="ORF">KCTCHS21_47040</name>
</gene>
<proteinExistence type="predicted"/>
<reference evidence="1 2" key="1">
    <citation type="submission" date="2019-01" db="EMBL/GenBank/DDBJ databases">
        <title>Complete genome sequence of Cohnella hallensis HS21 isolated from Korean fir (Abies koreana) rhizospheric soil.</title>
        <authorList>
            <person name="Jiang L."/>
            <person name="Kang S.W."/>
            <person name="Kim S."/>
            <person name="Jung J."/>
            <person name="Kim C.Y."/>
            <person name="Kim D.H."/>
            <person name="Kim S.W."/>
            <person name="Lee J."/>
        </authorList>
    </citation>
    <scope>NUCLEOTIDE SEQUENCE [LARGE SCALE GENOMIC DNA]</scope>
    <source>
        <strain evidence="1 2">HS21</strain>
    </source>
</reference>
<evidence type="ECO:0000313" key="2">
    <source>
        <dbReference type="Proteomes" id="UP000289856"/>
    </source>
</evidence>
<dbReference type="Proteomes" id="UP000289856">
    <property type="component" value="Chromosome"/>
</dbReference>